<dbReference type="GO" id="GO:0043590">
    <property type="term" value="C:bacterial nucleoid"/>
    <property type="evidence" value="ECO:0007669"/>
    <property type="project" value="TreeGrafter"/>
</dbReference>
<dbReference type="SUPFAM" id="SSF57863">
    <property type="entry name" value="ArfGap/RecO-like zinc finger"/>
    <property type="match status" value="1"/>
</dbReference>
<keyword evidence="5 7" id="KW-0234">DNA repair</keyword>
<dbReference type="Gene3D" id="2.40.50.140">
    <property type="entry name" value="Nucleic acid-binding proteins"/>
    <property type="match status" value="1"/>
</dbReference>
<proteinExistence type="inferred from homology"/>
<dbReference type="Proteomes" id="UP000179227">
    <property type="component" value="Unassembled WGS sequence"/>
</dbReference>
<keyword evidence="4 7" id="KW-0233">DNA recombination</keyword>
<dbReference type="EMBL" id="MFBS01000003">
    <property type="protein sequence ID" value="OGE11130.1"/>
    <property type="molecule type" value="Genomic_DNA"/>
</dbReference>
<evidence type="ECO:0000256" key="5">
    <source>
        <dbReference type="ARBA" id="ARBA00023204"/>
    </source>
</evidence>
<dbReference type="HAMAP" id="MF_00201">
    <property type="entry name" value="RecO"/>
    <property type="match status" value="1"/>
</dbReference>
<dbReference type="PANTHER" id="PTHR33991">
    <property type="entry name" value="DNA REPAIR PROTEIN RECO"/>
    <property type="match status" value="1"/>
</dbReference>
<dbReference type="PANTHER" id="PTHR33991:SF1">
    <property type="entry name" value="DNA REPAIR PROTEIN RECO"/>
    <property type="match status" value="1"/>
</dbReference>
<accession>A0A1F5I4B2</accession>
<dbReference type="GO" id="GO:0006310">
    <property type="term" value="P:DNA recombination"/>
    <property type="evidence" value="ECO:0007669"/>
    <property type="project" value="UniProtKB-UniRule"/>
</dbReference>
<evidence type="ECO:0000256" key="4">
    <source>
        <dbReference type="ARBA" id="ARBA00023172"/>
    </source>
</evidence>
<dbReference type="InterPro" id="IPR037278">
    <property type="entry name" value="ARFGAP/RecO"/>
</dbReference>
<dbReference type="Gene3D" id="1.20.1440.120">
    <property type="entry name" value="Recombination protein O, C-terminal domain"/>
    <property type="match status" value="1"/>
</dbReference>
<evidence type="ECO:0000256" key="7">
    <source>
        <dbReference type="HAMAP-Rule" id="MF_00201"/>
    </source>
</evidence>
<sequence length="209" mass="24043">MYIQTEGIIISHKDFQEADKLLTIYTKTHGKISCIAKGARRPRSKKAGHIELGTWCKLLVARGKNIDLLCEVETKRAFGLDNLTFTKSSQIYHLLELVDYLTEQHQANERVFSLLANFLKKVNSNENFKLLASVFKIKLLSNLGFFSSHNLKNSDLKKFFETLESQGFDKLQDTIKLEDKNYLKLSAFLDSMIENLAQRKLKTARFIYG</sequence>
<evidence type="ECO:0000256" key="1">
    <source>
        <dbReference type="ARBA" id="ARBA00007452"/>
    </source>
</evidence>
<comment type="function">
    <text evidence="7">Involved in DNA repair and RecF pathway recombination.</text>
</comment>
<organism evidence="9 10">
    <name type="scientific">Candidatus Curtissbacteria bacterium RIFCSPLOWO2_01_FULL_42_26</name>
    <dbReference type="NCBI Taxonomy" id="1797729"/>
    <lineage>
        <taxon>Bacteria</taxon>
        <taxon>Candidatus Curtissiibacteriota</taxon>
    </lineage>
</organism>
<dbReference type="Pfam" id="PF02565">
    <property type="entry name" value="RecO_C"/>
    <property type="match status" value="1"/>
</dbReference>
<dbReference type="NCBIfam" id="TIGR00613">
    <property type="entry name" value="reco"/>
    <property type="match status" value="1"/>
</dbReference>
<evidence type="ECO:0000256" key="3">
    <source>
        <dbReference type="ARBA" id="ARBA00022763"/>
    </source>
</evidence>
<dbReference type="InterPro" id="IPR022572">
    <property type="entry name" value="DNA_rep/recomb_RecO_N"/>
</dbReference>
<feature type="domain" description="DNA replication/recombination mediator RecO N-terminal" evidence="8">
    <location>
        <begin position="1"/>
        <end position="77"/>
    </location>
</feature>
<gene>
    <name evidence="7" type="primary">recO</name>
    <name evidence="9" type="ORF">A3A60_03410</name>
</gene>
<evidence type="ECO:0000256" key="2">
    <source>
        <dbReference type="ARBA" id="ARBA00021310"/>
    </source>
</evidence>
<keyword evidence="3 7" id="KW-0227">DNA damage</keyword>
<dbReference type="AlphaFoldDB" id="A0A1F5I4B2"/>
<dbReference type="InterPro" id="IPR042242">
    <property type="entry name" value="RecO_C"/>
</dbReference>
<protein>
    <recommendedName>
        <fullName evidence="2 7">DNA repair protein RecO</fullName>
    </recommendedName>
    <alternativeName>
        <fullName evidence="6 7">Recombination protein O</fullName>
    </alternativeName>
</protein>
<dbReference type="SUPFAM" id="SSF50249">
    <property type="entry name" value="Nucleic acid-binding proteins"/>
    <property type="match status" value="1"/>
</dbReference>
<evidence type="ECO:0000256" key="6">
    <source>
        <dbReference type="ARBA" id="ARBA00033409"/>
    </source>
</evidence>
<name>A0A1F5I4B2_9BACT</name>
<dbReference type="InterPro" id="IPR003717">
    <property type="entry name" value="RecO"/>
</dbReference>
<evidence type="ECO:0000313" key="10">
    <source>
        <dbReference type="Proteomes" id="UP000179227"/>
    </source>
</evidence>
<evidence type="ECO:0000259" key="8">
    <source>
        <dbReference type="Pfam" id="PF11967"/>
    </source>
</evidence>
<comment type="similarity">
    <text evidence="1 7">Belongs to the RecO family.</text>
</comment>
<comment type="caution">
    <text evidence="9">The sequence shown here is derived from an EMBL/GenBank/DDBJ whole genome shotgun (WGS) entry which is preliminary data.</text>
</comment>
<dbReference type="STRING" id="1797729.A3A60_03410"/>
<dbReference type="InterPro" id="IPR012340">
    <property type="entry name" value="NA-bd_OB-fold"/>
</dbReference>
<dbReference type="Pfam" id="PF11967">
    <property type="entry name" value="RecO_N"/>
    <property type="match status" value="1"/>
</dbReference>
<evidence type="ECO:0000313" key="9">
    <source>
        <dbReference type="EMBL" id="OGE11130.1"/>
    </source>
</evidence>
<dbReference type="GO" id="GO:0006302">
    <property type="term" value="P:double-strand break repair"/>
    <property type="evidence" value="ECO:0007669"/>
    <property type="project" value="TreeGrafter"/>
</dbReference>
<reference evidence="9 10" key="1">
    <citation type="journal article" date="2016" name="Nat. Commun.">
        <title>Thousands of microbial genomes shed light on interconnected biogeochemical processes in an aquifer system.</title>
        <authorList>
            <person name="Anantharaman K."/>
            <person name="Brown C.T."/>
            <person name="Hug L.A."/>
            <person name="Sharon I."/>
            <person name="Castelle C.J."/>
            <person name="Probst A.J."/>
            <person name="Thomas B.C."/>
            <person name="Singh A."/>
            <person name="Wilkins M.J."/>
            <person name="Karaoz U."/>
            <person name="Brodie E.L."/>
            <person name="Williams K.H."/>
            <person name="Hubbard S.S."/>
            <person name="Banfield J.F."/>
        </authorList>
    </citation>
    <scope>NUCLEOTIDE SEQUENCE [LARGE SCALE GENOMIC DNA]</scope>
</reference>